<proteinExistence type="inferred from homology"/>
<evidence type="ECO:0000259" key="8">
    <source>
        <dbReference type="Pfam" id="PF01435"/>
    </source>
</evidence>
<dbReference type="PANTHER" id="PTHR22726">
    <property type="entry name" value="METALLOENDOPEPTIDASE OMA1"/>
    <property type="match status" value="1"/>
</dbReference>
<dbReference type="GO" id="GO:0006515">
    <property type="term" value="P:protein quality control for misfolded or incompletely synthesized proteins"/>
    <property type="evidence" value="ECO:0007669"/>
    <property type="project" value="TreeGrafter"/>
</dbReference>
<comment type="similarity">
    <text evidence="6">Belongs to the peptidase M48 family.</text>
</comment>
<evidence type="ECO:0000256" key="7">
    <source>
        <dbReference type="SAM" id="Phobius"/>
    </source>
</evidence>
<sequence length="394" mass="45837">MTFAFRFANGTRRNAYHIKSYSQYTTTATVLRVARATNVIPFTQPPFLQAFSKSPTELSRAFHASPYYTRTRFSKCVPVIGRAASSSRSVYTLRPPRPPRLPQYSEYDRFQSAVPIYRKRIFWAYVGVFGGFFGYYYLSHLEEVPITNRKRFMNVSPKQEEYMTQQAYKEVMSKFGHRILPARHPDSKFVKKVAEKIIKVSPIEHLNWQFHVIASDEKNAFVLPGGKVFVFTGILPVTQNEDGLAAVLGHEIAHQVARHNAEKLSYVKILLWVQILSSFFIDPSLLNRLFLEIGILMPFSRKMEIEADEIGLYLMAQACYDPTEATRLWERMDRLQRLSPPQFLSTHPSHKTRQKKIQEWLPKALQLQEQSDCQHEIDDFAYAIKKLKPQWVSW</sequence>
<keyword evidence="4 6" id="KW-0862">Zinc</keyword>
<evidence type="ECO:0000256" key="6">
    <source>
        <dbReference type="RuleBase" id="RU003983"/>
    </source>
</evidence>
<dbReference type="AlphaFoldDB" id="A0A9N9G338"/>
<keyword evidence="7" id="KW-1133">Transmembrane helix</keyword>
<evidence type="ECO:0000256" key="1">
    <source>
        <dbReference type="ARBA" id="ARBA00022670"/>
    </source>
</evidence>
<comment type="caution">
    <text evidence="9">The sequence shown here is derived from an EMBL/GenBank/DDBJ whole genome shotgun (WGS) entry which is preliminary data.</text>
</comment>
<feature type="domain" description="Peptidase M48" evidence="8">
    <location>
        <begin position="190"/>
        <end position="360"/>
    </location>
</feature>
<dbReference type="GO" id="GO:0005743">
    <property type="term" value="C:mitochondrial inner membrane"/>
    <property type="evidence" value="ECO:0007669"/>
    <property type="project" value="TreeGrafter"/>
</dbReference>
<dbReference type="OrthoDB" id="7464992at2759"/>
<keyword evidence="3 6" id="KW-0378">Hydrolase</keyword>
<comment type="cofactor">
    <cofactor evidence="6">
        <name>Zn(2+)</name>
        <dbReference type="ChEBI" id="CHEBI:29105"/>
    </cofactor>
    <text evidence="6">Binds 1 zinc ion per subunit.</text>
</comment>
<evidence type="ECO:0000256" key="2">
    <source>
        <dbReference type="ARBA" id="ARBA00022723"/>
    </source>
</evidence>
<evidence type="ECO:0000256" key="5">
    <source>
        <dbReference type="ARBA" id="ARBA00023049"/>
    </source>
</evidence>
<keyword evidence="5 6" id="KW-0482">Metalloprotease</keyword>
<evidence type="ECO:0000256" key="4">
    <source>
        <dbReference type="ARBA" id="ARBA00022833"/>
    </source>
</evidence>
<organism evidence="9 10">
    <name type="scientific">Paraglomus brasilianum</name>
    <dbReference type="NCBI Taxonomy" id="144538"/>
    <lineage>
        <taxon>Eukaryota</taxon>
        <taxon>Fungi</taxon>
        <taxon>Fungi incertae sedis</taxon>
        <taxon>Mucoromycota</taxon>
        <taxon>Glomeromycotina</taxon>
        <taxon>Glomeromycetes</taxon>
        <taxon>Paraglomerales</taxon>
        <taxon>Paraglomeraceae</taxon>
        <taxon>Paraglomus</taxon>
    </lineage>
</organism>
<dbReference type="Proteomes" id="UP000789739">
    <property type="component" value="Unassembled WGS sequence"/>
</dbReference>
<dbReference type="Pfam" id="PF01435">
    <property type="entry name" value="Peptidase_M48"/>
    <property type="match status" value="1"/>
</dbReference>
<feature type="transmembrane region" description="Helical" evidence="7">
    <location>
        <begin position="121"/>
        <end position="138"/>
    </location>
</feature>
<keyword evidence="1 6" id="KW-0645">Protease</keyword>
<protein>
    <submittedName>
        <fullName evidence="9">5376_t:CDS:1</fullName>
    </submittedName>
</protein>
<dbReference type="Gene3D" id="3.30.2010.10">
    <property type="entry name" value="Metalloproteases ('zincins'), catalytic domain"/>
    <property type="match status" value="1"/>
</dbReference>
<dbReference type="GO" id="GO:0034982">
    <property type="term" value="P:mitochondrial protein processing"/>
    <property type="evidence" value="ECO:0007669"/>
    <property type="project" value="TreeGrafter"/>
</dbReference>
<dbReference type="InterPro" id="IPR001915">
    <property type="entry name" value="Peptidase_M48"/>
</dbReference>
<evidence type="ECO:0000256" key="3">
    <source>
        <dbReference type="ARBA" id="ARBA00022801"/>
    </source>
</evidence>
<evidence type="ECO:0000313" key="9">
    <source>
        <dbReference type="EMBL" id="CAG8581360.1"/>
    </source>
</evidence>
<dbReference type="EMBL" id="CAJVPI010000905">
    <property type="protein sequence ID" value="CAG8581360.1"/>
    <property type="molecule type" value="Genomic_DNA"/>
</dbReference>
<dbReference type="GO" id="GO:0046872">
    <property type="term" value="F:metal ion binding"/>
    <property type="evidence" value="ECO:0007669"/>
    <property type="project" value="UniProtKB-KW"/>
</dbReference>
<accession>A0A9N9G338</accession>
<keyword evidence="10" id="KW-1185">Reference proteome</keyword>
<dbReference type="GO" id="GO:0004222">
    <property type="term" value="F:metalloendopeptidase activity"/>
    <property type="evidence" value="ECO:0007669"/>
    <property type="project" value="InterPro"/>
</dbReference>
<evidence type="ECO:0000313" key="10">
    <source>
        <dbReference type="Proteomes" id="UP000789739"/>
    </source>
</evidence>
<name>A0A9N9G338_9GLOM</name>
<dbReference type="CDD" id="cd07331">
    <property type="entry name" value="M48C_Oma1_like"/>
    <property type="match status" value="1"/>
</dbReference>
<keyword evidence="7" id="KW-0472">Membrane</keyword>
<reference evidence="9" key="1">
    <citation type="submission" date="2021-06" db="EMBL/GenBank/DDBJ databases">
        <authorList>
            <person name="Kallberg Y."/>
            <person name="Tangrot J."/>
            <person name="Rosling A."/>
        </authorList>
    </citation>
    <scope>NUCLEOTIDE SEQUENCE</scope>
    <source>
        <strain evidence="9">BR232B</strain>
    </source>
</reference>
<dbReference type="PANTHER" id="PTHR22726:SF1">
    <property type="entry name" value="METALLOENDOPEPTIDASE OMA1, MITOCHONDRIAL"/>
    <property type="match status" value="1"/>
</dbReference>
<gene>
    <name evidence="9" type="ORF">PBRASI_LOCUS6635</name>
</gene>
<dbReference type="InterPro" id="IPR051156">
    <property type="entry name" value="Mito/Outer_Membr_Metalloprot"/>
</dbReference>
<keyword evidence="7" id="KW-0812">Transmembrane</keyword>
<keyword evidence="2" id="KW-0479">Metal-binding</keyword>